<name>A0AAV4BJA9_9GAST</name>
<dbReference type="Proteomes" id="UP000735302">
    <property type="component" value="Unassembled WGS sequence"/>
</dbReference>
<reference evidence="1 2" key="1">
    <citation type="journal article" date="2021" name="Elife">
        <title>Chloroplast acquisition without the gene transfer in kleptoplastic sea slugs, Plakobranchus ocellatus.</title>
        <authorList>
            <person name="Maeda T."/>
            <person name="Takahashi S."/>
            <person name="Yoshida T."/>
            <person name="Shimamura S."/>
            <person name="Takaki Y."/>
            <person name="Nagai Y."/>
            <person name="Toyoda A."/>
            <person name="Suzuki Y."/>
            <person name="Arimoto A."/>
            <person name="Ishii H."/>
            <person name="Satoh N."/>
            <person name="Nishiyama T."/>
            <person name="Hasebe M."/>
            <person name="Maruyama T."/>
            <person name="Minagawa J."/>
            <person name="Obokata J."/>
            <person name="Shigenobu S."/>
        </authorList>
    </citation>
    <scope>NUCLEOTIDE SEQUENCE [LARGE SCALE GENOMIC DNA]</scope>
</reference>
<dbReference type="EMBL" id="BLXT01005065">
    <property type="protein sequence ID" value="GFO19432.1"/>
    <property type="molecule type" value="Genomic_DNA"/>
</dbReference>
<evidence type="ECO:0000313" key="2">
    <source>
        <dbReference type="Proteomes" id="UP000735302"/>
    </source>
</evidence>
<gene>
    <name evidence="1" type="ORF">PoB_004593700</name>
</gene>
<accession>A0AAV4BJA9</accession>
<proteinExistence type="predicted"/>
<keyword evidence="2" id="KW-1185">Reference proteome</keyword>
<protein>
    <submittedName>
        <fullName evidence="1">Uncharacterized protein</fullName>
    </submittedName>
</protein>
<evidence type="ECO:0000313" key="1">
    <source>
        <dbReference type="EMBL" id="GFO19432.1"/>
    </source>
</evidence>
<comment type="caution">
    <text evidence="1">The sequence shown here is derived from an EMBL/GenBank/DDBJ whole genome shotgun (WGS) entry which is preliminary data.</text>
</comment>
<sequence>MQWGISALYYKIACEQKGDAMRKKRTKMRRKSMKRPRNCSLREEIRTGHDNLSEGAEGHSSLKAGLGLLVQSNALSKIQEG</sequence>
<dbReference type="AlphaFoldDB" id="A0AAV4BJA9"/>
<organism evidence="1 2">
    <name type="scientific">Plakobranchus ocellatus</name>
    <dbReference type="NCBI Taxonomy" id="259542"/>
    <lineage>
        <taxon>Eukaryota</taxon>
        <taxon>Metazoa</taxon>
        <taxon>Spiralia</taxon>
        <taxon>Lophotrochozoa</taxon>
        <taxon>Mollusca</taxon>
        <taxon>Gastropoda</taxon>
        <taxon>Heterobranchia</taxon>
        <taxon>Euthyneura</taxon>
        <taxon>Panpulmonata</taxon>
        <taxon>Sacoglossa</taxon>
        <taxon>Placobranchoidea</taxon>
        <taxon>Plakobranchidae</taxon>
        <taxon>Plakobranchus</taxon>
    </lineage>
</organism>